<dbReference type="RefSeq" id="WP_133582875.1">
    <property type="nucleotide sequence ID" value="NZ_SNYV01000011.1"/>
</dbReference>
<sequence length="118" mass="13747">MRFEDLYWHDSIIKNVTIDRTRPGYQDTIVFDIDWYDTGLAKLVFEEVSWAQMEMNFGIVCHEAIDTAFEAPPDDTDLVRFTQSLLGLENPDVSCYVIRTSSTGSVFKIIAKRFRLWL</sequence>
<evidence type="ECO:0000313" key="2">
    <source>
        <dbReference type="Proteomes" id="UP000295292"/>
    </source>
</evidence>
<proteinExistence type="predicted"/>
<protein>
    <submittedName>
        <fullName evidence="1">Uncharacterized protein</fullName>
    </submittedName>
</protein>
<name>A0A4R6WJH6_9SPHI</name>
<accession>A0A4R6WJH6</accession>
<dbReference type="EMBL" id="SNYV01000011">
    <property type="protein sequence ID" value="TDQ79057.1"/>
    <property type="molecule type" value="Genomic_DNA"/>
</dbReference>
<comment type="caution">
    <text evidence="1">The sequence shown here is derived from an EMBL/GenBank/DDBJ whole genome shotgun (WGS) entry which is preliminary data.</text>
</comment>
<dbReference type="Proteomes" id="UP000295292">
    <property type="component" value="Unassembled WGS sequence"/>
</dbReference>
<evidence type="ECO:0000313" key="1">
    <source>
        <dbReference type="EMBL" id="TDQ79057.1"/>
    </source>
</evidence>
<dbReference type="AlphaFoldDB" id="A0A4R6WJH6"/>
<reference evidence="1 2" key="1">
    <citation type="submission" date="2019-03" db="EMBL/GenBank/DDBJ databases">
        <title>Genomic Encyclopedia of Archaeal and Bacterial Type Strains, Phase II (KMG-II): from individual species to whole genera.</title>
        <authorList>
            <person name="Goeker M."/>
        </authorList>
    </citation>
    <scope>NUCLEOTIDE SEQUENCE [LARGE SCALE GENOMIC DNA]</scope>
    <source>
        <strain evidence="1 2">DSM 28353</strain>
    </source>
</reference>
<organism evidence="1 2">
    <name type="scientific">Sphingobacterium yanglingense</name>
    <dbReference type="NCBI Taxonomy" id="1437280"/>
    <lineage>
        <taxon>Bacteria</taxon>
        <taxon>Pseudomonadati</taxon>
        <taxon>Bacteroidota</taxon>
        <taxon>Sphingobacteriia</taxon>
        <taxon>Sphingobacteriales</taxon>
        <taxon>Sphingobacteriaceae</taxon>
        <taxon>Sphingobacterium</taxon>
    </lineage>
</organism>
<keyword evidence="2" id="KW-1185">Reference proteome</keyword>
<dbReference type="OrthoDB" id="677693at2"/>
<gene>
    <name evidence="1" type="ORF">CLV99_0488</name>
</gene>